<dbReference type="Proteomes" id="UP001432202">
    <property type="component" value="Plasmid pRT2"/>
</dbReference>
<dbReference type="SUPFAM" id="SSF46785">
    <property type="entry name" value="Winged helix' DNA-binding domain"/>
    <property type="match status" value="1"/>
</dbReference>
<dbReference type="EMBL" id="CP146016">
    <property type="protein sequence ID" value="WWQ60444.1"/>
    <property type="molecule type" value="Genomic_DNA"/>
</dbReference>
<proteinExistence type="predicted"/>
<dbReference type="InterPro" id="IPR008848">
    <property type="entry name" value="Plasmid_regulator_arc"/>
</dbReference>
<gene>
    <name evidence="1" type="ORF">V6M85_13590</name>
    <name evidence="2" type="ORF">V6M85_14020</name>
</gene>
<accession>A0AAX4L4Z4</accession>
<dbReference type="RefSeq" id="WP_338601215.1">
    <property type="nucleotide sequence ID" value="NZ_CP146016.1"/>
</dbReference>
<dbReference type="EMBL" id="CP146017">
    <property type="protein sequence ID" value="WWQ61905.1"/>
    <property type="molecule type" value="Genomic_DNA"/>
</dbReference>
<evidence type="ECO:0000313" key="3">
    <source>
        <dbReference type="Proteomes" id="UP001432202"/>
    </source>
</evidence>
<evidence type="ECO:0000313" key="2">
    <source>
        <dbReference type="EMBL" id="WWQ61905.1"/>
    </source>
</evidence>
<dbReference type="Gene3D" id="1.10.10.10">
    <property type="entry name" value="Winged helix-like DNA-binding domain superfamily/Winged helix DNA-binding domain"/>
    <property type="match status" value="1"/>
</dbReference>
<geneLocation type="plasmid" evidence="2 3">
    <name>pRT2</name>
</geneLocation>
<sequence>MTYKRNLTAKEKILLVLAEKGSCSLEELERYTGIKRNVLLVHLTQLAKEGIVYRGWGHFGGKTFRKYSLKSKYKEELKLDD</sequence>
<evidence type="ECO:0000313" key="1">
    <source>
        <dbReference type="EMBL" id="WWQ60444.1"/>
    </source>
</evidence>
<dbReference type="InterPro" id="IPR036390">
    <property type="entry name" value="WH_DNA-bd_sf"/>
</dbReference>
<protein>
    <submittedName>
        <fullName evidence="2">ArsR family transcriptional regulator</fullName>
    </submittedName>
</protein>
<dbReference type="InterPro" id="IPR036388">
    <property type="entry name" value="WH-like_DNA-bd_sf"/>
</dbReference>
<keyword evidence="3" id="KW-1185">Reference proteome</keyword>
<keyword evidence="2" id="KW-0614">Plasmid</keyword>
<dbReference type="AlphaFoldDB" id="A0AAX4L4Z4"/>
<dbReference type="Proteomes" id="UP001432202">
    <property type="component" value="Chromosome"/>
</dbReference>
<dbReference type="Pfam" id="PF05584">
    <property type="entry name" value="Sulfolobus_pRN"/>
    <property type="match status" value="1"/>
</dbReference>
<name>A0AAX4L4Z4_9CREN</name>
<reference evidence="2 3" key="1">
    <citation type="submission" date="2024-02" db="EMBL/GenBank/DDBJ databases">
        <title>STSV induces naive adaptation in Sulfolobus.</title>
        <authorList>
            <person name="Xiang X."/>
            <person name="Song M."/>
        </authorList>
    </citation>
    <scope>NUCLEOTIDE SEQUENCE [LARGE SCALE GENOMIC DNA]</scope>
    <source>
        <strain evidence="2 3">RT2</strain>
        <plasmid evidence="2 3">pRT2</plasmid>
    </source>
</reference>
<organism evidence="2 3">
    <name type="scientific">Sulfolobus tengchongensis</name>
    <dbReference type="NCBI Taxonomy" id="207809"/>
    <lineage>
        <taxon>Archaea</taxon>
        <taxon>Thermoproteota</taxon>
        <taxon>Thermoprotei</taxon>
        <taxon>Sulfolobales</taxon>
        <taxon>Sulfolobaceae</taxon>
        <taxon>Sulfolobus</taxon>
    </lineage>
</organism>
<dbReference type="GeneID" id="89337907"/>